<organism evidence="5 6">
    <name type="scientific">Undibacterium pigrum</name>
    <dbReference type="NCBI Taxonomy" id="401470"/>
    <lineage>
        <taxon>Bacteria</taxon>
        <taxon>Pseudomonadati</taxon>
        <taxon>Pseudomonadota</taxon>
        <taxon>Betaproteobacteria</taxon>
        <taxon>Burkholderiales</taxon>
        <taxon>Oxalobacteraceae</taxon>
        <taxon>Undibacterium</taxon>
    </lineage>
</organism>
<dbReference type="Gene3D" id="3.40.390.10">
    <property type="entry name" value="Collagenase (Catalytic Domain)"/>
    <property type="match status" value="1"/>
</dbReference>
<keyword evidence="6" id="KW-1185">Reference proteome</keyword>
<feature type="signal peptide" evidence="1">
    <location>
        <begin position="1"/>
        <end position="27"/>
    </location>
</feature>
<dbReference type="InterPro" id="IPR033413">
    <property type="entry name" value="DUF5117"/>
</dbReference>
<dbReference type="Pfam" id="PF17148">
    <property type="entry name" value="DUF5117"/>
    <property type="match status" value="1"/>
</dbReference>
<protein>
    <submittedName>
        <fullName evidence="5">Uncharacterized protein DUF5118</fullName>
    </submittedName>
</protein>
<name>A0A318JRW2_9BURK</name>
<gene>
    <name evidence="5" type="ORF">DFR42_10473</name>
</gene>
<proteinExistence type="predicted"/>
<feature type="domain" description="DUF5117" evidence="3">
    <location>
        <begin position="126"/>
        <end position="320"/>
    </location>
</feature>
<dbReference type="PANTHER" id="PTHR38478">
    <property type="entry name" value="PEPTIDASE M1A AND M12B"/>
    <property type="match status" value="1"/>
</dbReference>
<sequence length="882" mass="97401">MKLPKEVHFKKKTLLLLLCALSEVALAQTPPAATPVATNGATPATPAVAPVAAAPAPAPGLRPFKDIIKDAKELKGFFNLYQKDDKVWMEIRPEQFDKPFLFTYNIPNSIGERGLYGSQMGRGYQAVFKKIGNQVQLLAMNTEFYAKPGTPQALAVAQAFSDSLLASAPVLSSPNSESKGILVDASTLLFNDIPAYSTRLEYAYRTMYVLDRANSSFGKLSTDESLSGFFVNAHFATPRIAAAPLVPPPVALPTPPQTTPDPRSFFVGFYFNFSALPTEVMRPRLADDRLGHFVTTSYDFTEDVKPKTSRHFVNRWRLEKQDPTAALSEPKQPIVYWLDKNVPEKYRKSITEGVLEWNKAFEKIGFKNAVVAKQQTEKDNFDTMDARHASIRWFVGADVGFAIGPSRVDERSGEILDADIGMSDVFARGARRMIGEDAQTNAMSGHAHGDCDFAHEASMEMGFAMDLLDARGEVDMDSPKAEALAQAYVKDVIMHEVGHTLGLRHNFRSSTIYTLKQLQDPAFTKVNGLAGSIMDYVPFNLATKGEPQGEYVMSSLGPYDYWAIEYAYKPVDADKEKEELARIASRSTEPLLAYGTDEDSMGTLVSDPDVNVFDLGSDPLAYIQKRLTISRELWDRLQTRQLKAGDSYEGLRRSFEYGFGQFARTVPLATKFVGGTTFLRDHAGTGRATYTPIAAERQRQALKLVSDSLFTAKSFVFSPELLSRMGVDHFQRGNRNDISISARLLGLQTAALDQLMSDVVAQRMLNTAEKLRDPKKVLSLHELYGNLQSTIWSELSSGADIVSARRNLQREHLKRLSNALLKPSATAPADARSLQREQANQLLVAIRGAVGKPMSAESRAHLSESMATLNEVLKASLVRAGV</sequence>
<dbReference type="AlphaFoldDB" id="A0A318JRW2"/>
<feature type="chain" id="PRO_5016249422" evidence="1">
    <location>
        <begin position="28"/>
        <end position="882"/>
    </location>
</feature>
<dbReference type="OrthoDB" id="9776599at2"/>
<dbReference type="InterPro" id="IPR032534">
    <property type="entry name" value="EcxA_zinc-bd"/>
</dbReference>
<keyword evidence="1" id="KW-0732">Signal</keyword>
<dbReference type="InterPro" id="IPR033428">
    <property type="entry name" value="DUF5118"/>
</dbReference>
<evidence type="ECO:0000259" key="2">
    <source>
        <dbReference type="Pfam" id="PF16313"/>
    </source>
</evidence>
<dbReference type="PANTHER" id="PTHR38478:SF1">
    <property type="entry name" value="ZINC DEPENDENT METALLOPROTEASE DOMAIN LIPOPROTEIN"/>
    <property type="match status" value="1"/>
</dbReference>
<evidence type="ECO:0000256" key="1">
    <source>
        <dbReference type="SAM" id="SignalP"/>
    </source>
</evidence>
<dbReference type="InterPro" id="IPR034032">
    <property type="entry name" value="Zn_MMP-like_bac"/>
</dbReference>
<dbReference type="Proteomes" id="UP000247792">
    <property type="component" value="Unassembled WGS sequence"/>
</dbReference>
<dbReference type="CDD" id="cd04276">
    <property type="entry name" value="ZnMc_MMP_like_2"/>
    <property type="match status" value="1"/>
</dbReference>
<evidence type="ECO:0000259" key="3">
    <source>
        <dbReference type="Pfam" id="PF17148"/>
    </source>
</evidence>
<dbReference type="Pfam" id="PF17162">
    <property type="entry name" value="DUF5118"/>
    <property type="match status" value="1"/>
</dbReference>
<evidence type="ECO:0000313" key="5">
    <source>
        <dbReference type="EMBL" id="PXX43072.1"/>
    </source>
</evidence>
<comment type="caution">
    <text evidence="5">The sequence shown here is derived from an EMBL/GenBank/DDBJ whole genome shotgun (WGS) entry which is preliminary data.</text>
</comment>
<feature type="domain" description="DUF5118" evidence="4">
    <location>
        <begin position="62"/>
        <end position="105"/>
    </location>
</feature>
<dbReference type="GO" id="GO:0008237">
    <property type="term" value="F:metallopeptidase activity"/>
    <property type="evidence" value="ECO:0007669"/>
    <property type="project" value="InterPro"/>
</dbReference>
<feature type="domain" description="EcxA zinc-binding" evidence="2">
    <location>
        <begin position="479"/>
        <end position="796"/>
    </location>
</feature>
<evidence type="ECO:0000313" key="6">
    <source>
        <dbReference type="Proteomes" id="UP000247792"/>
    </source>
</evidence>
<reference evidence="5 6" key="1">
    <citation type="submission" date="2018-05" db="EMBL/GenBank/DDBJ databases">
        <title>Genomic Encyclopedia of Type Strains, Phase IV (KMG-IV): sequencing the most valuable type-strain genomes for metagenomic binning, comparative biology and taxonomic classification.</title>
        <authorList>
            <person name="Goeker M."/>
        </authorList>
    </citation>
    <scope>NUCLEOTIDE SEQUENCE [LARGE SCALE GENOMIC DNA]</scope>
    <source>
        <strain evidence="5 6">DSM 19792</strain>
    </source>
</reference>
<dbReference type="RefSeq" id="WP_110255636.1">
    <property type="nucleotide sequence ID" value="NZ_QJKB01000004.1"/>
</dbReference>
<dbReference type="EMBL" id="QJKB01000004">
    <property type="protein sequence ID" value="PXX43072.1"/>
    <property type="molecule type" value="Genomic_DNA"/>
</dbReference>
<dbReference type="InterPro" id="IPR024079">
    <property type="entry name" value="MetalloPept_cat_dom_sf"/>
</dbReference>
<accession>A0A318JRW2</accession>
<dbReference type="SUPFAM" id="SSF55486">
    <property type="entry name" value="Metalloproteases ('zincins'), catalytic domain"/>
    <property type="match status" value="1"/>
</dbReference>
<dbReference type="Pfam" id="PF16313">
    <property type="entry name" value="DUF4953"/>
    <property type="match status" value="1"/>
</dbReference>
<evidence type="ECO:0000259" key="4">
    <source>
        <dbReference type="Pfam" id="PF17162"/>
    </source>
</evidence>